<keyword evidence="1" id="KW-0472">Membrane</keyword>
<gene>
    <name evidence="2" type="ORF">HNQ81_001138</name>
</gene>
<accession>A0A840UNS3</accession>
<comment type="caution">
    <text evidence="2">The sequence shown here is derived from an EMBL/GenBank/DDBJ whole genome shotgun (WGS) entry which is preliminary data.</text>
</comment>
<protein>
    <submittedName>
        <fullName evidence="2">Multicomponent K+:H+ antiporter subunit G</fullName>
    </submittedName>
</protein>
<dbReference type="EMBL" id="JACHEO010000004">
    <property type="protein sequence ID" value="MBB5347422.1"/>
    <property type="molecule type" value="Genomic_DNA"/>
</dbReference>
<dbReference type="PANTHER" id="PTHR34703:SF1">
    <property type="entry name" value="ANTIPORTER SUBUNIT MNHG2-RELATED"/>
    <property type="match status" value="1"/>
</dbReference>
<evidence type="ECO:0000313" key="3">
    <source>
        <dbReference type="Proteomes" id="UP000539642"/>
    </source>
</evidence>
<dbReference type="GO" id="GO:0015385">
    <property type="term" value="F:sodium:proton antiporter activity"/>
    <property type="evidence" value="ECO:0007669"/>
    <property type="project" value="TreeGrafter"/>
</dbReference>
<keyword evidence="1" id="KW-1133">Transmembrane helix</keyword>
<dbReference type="PANTHER" id="PTHR34703">
    <property type="entry name" value="ANTIPORTER SUBUNIT MNHG2-RELATED"/>
    <property type="match status" value="1"/>
</dbReference>
<keyword evidence="1" id="KW-0812">Transmembrane</keyword>
<evidence type="ECO:0000256" key="1">
    <source>
        <dbReference type="SAM" id="Phobius"/>
    </source>
</evidence>
<dbReference type="InterPro" id="IPR005133">
    <property type="entry name" value="PhaG_MnhG_YufB"/>
</dbReference>
<proteinExistence type="predicted"/>
<name>A0A840UNS3_9BACT</name>
<dbReference type="Pfam" id="PF03334">
    <property type="entry name" value="PhaG_MnhG_YufB"/>
    <property type="match status" value="1"/>
</dbReference>
<organism evidence="2 3">
    <name type="scientific">Desulfoprunum benzoelyticum</name>
    <dbReference type="NCBI Taxonomy" id="1506996"/>
    <lineage>
        <taxon>Bacteria</taxon>
        <taxon>Pseudomonadati</taxon>
        <taxon>Thermodesulfobacteriota</taxon>
        <taxon>Desulfobulbia</taxon>
        <taxon>Desulfobulbales</taxon>
        <taxon>Desulfobulbaceae</taxon>
        <taxon>Desulfoprunum</taxon>
    </lineage>
</organism>
<dbReference type="Proteomes" id="UP000539642">
    <property type="component" value="Unassembled WGS sequence"/>
</dbReference>
<keyword evidence="3" id="KW-1185">Reference proteome</keyword>
<dbReference type="NCBIfam" id="TIGR01300">
    <property type="entry name" value="CPA3_mnhG_phaG"/>
    <property type="match status" value="1"/>
</dbReference>
<evidence type="ECO:0000313" key="2">
    <source>
        <dbReference type="EMBL" id="MBB5347422.1"/>
    </source>
</evidence>
<feature type="transmembrane region" description="Helical" evidence="1">
    <location>
        <begin position="68"/>
        <end position="86"/>
    </location>
</feature>
<dbReference type="NCBIfam" id="NF009316">
    <property type="entry name" value="PRK12674.1-5"/>
    <property type="match status" value="1"/>
</dbReference>
<dbReference type="AlphaFoldDB" id="A0A840UNS3"/>
<reference evidence="2 3" key="1">
    <citation type="submission" date="2020-08" db="EMBL/GenBank/DDBJ databases">
        <title>Genomic Encyclopedia of Type Strains, Phase IV (KMG-IV): sequencing the most valuable type-strain genomes for metagenomic binning, comparative biology and taxonomic classification.</title>
        <authorList>
            <person name="Goeker M."/>
        </authorList>
    </citation>
    <scope>NUCLEOTIDE SEQUENCE [LARGE SCALE GENOMIC DNA]</scope>
    <source>
        <strain evidence="2 3">DSM 28570</strain>
    </source>
</reference>
<feature type="transmembrane region" description="Helical" evidence="1">
    <location>
        <begin position="6"/>
        <end position="28"/>
    </location>
</feature>
<feature type="transmembrane region" description="Helical" evidence="1">
    <location>
        <begin position="40"/>
        <end position="56"/>
    </location>
</feature>
<dbReference type="RefSeq" id="WP_183349174.1">
    <property type="nucleotide sequence ID" value="NZ_JACHEO010000004.1"/>
</dbReference>
<sequence>MLDLLTSFFLVVGGLFALIGSIGLARLPDLFMRLHGPTKATTLGVGGILIASMLHFSSLDSGLSLHELLVALFLLITAPVSAHLIARTMIHLRGGTGTVVDEREAGPQQGGTDQR</sequence>